<evidence type="ECO:0000313" key="3">
    <source>
        <dbReference type="Proteomes" id="UP000002384"/>
    </source>
</evidence>
<dbReference type="RefSeq" id="WP_015954946.1">
    <property type="nucleotide sequence ID" value="NC_011729.1"/>
</dbReference>
<dbReference type="HOGENOM" id="CLU_637299_0_0_3"/>
<keyword evidence="1" id="KW-0812">Transmembrane</keyword>
<feature type="transmembrane region" description="Helical" evidence="1">
    <location>
        <begin position="57"/>
        <end position="76"/>
    </location>
</feature>
<dbReference type="AlphaFoldDB" id="B7K9Z2"/>
<reference evidence="3" key="1">
    <citation type="journal article" date="2011" name="MBio">
        <title>Novel metabolic attributes of the genus Cyanothece, comprising a group of unicellular nitrogen-fixing Cyanobacteria.</title>
        <authorList>
            <person name="Bandyopadhyay A."/>
            <person name="Elvitigala T."/>
            <person name="Welsh E."/>
            <person name="Stockel J."/>
            <person name="Liberton M."/>
            <person name="Min H."/>
            <person name="Sherman L.A."/>
            <person name="Pakrasi H.B."/>
        </authorList>
    </citation>
    <scope>NUCLEOTIDE SEQUENCE [LARGE SCALE GENOMIC DNA]</scope>
    <source>
        <strain evidence="3">PCC 7424</strain>
    </source>
</reference>
<protein>
    <submittedName>
        <fullName evidence="2">Uncharacterized protein</fullName>
    </submittedName>
</protein>
<evidence type="ECO:0000313" key="2">
    <source>
        <dbReference type="EMBL" id="ACK71348.1"/>
    </source>
</evidence>
<dbReference type="STRING" id="65393.PCC7424_2944"/>
<accession>B7K9Z2</accession>
<dbReference type="KEGG" id="cyc:PCC7424_2944"/>
<gene>
    <name evidence="2" type="ordered locus">PCC7424_2944</name>
</gene>
<dbReference type="OrthoDB" id="504614at2"/>
<keyword evidence="1" id="KW-1133">Transmembrane helix</keyword>
<keyword evidence="1" id="KW-0472">Membrane</keyword>
<dbReference type="EMBL" id="CP001291">
    <property type="protein sequence ID" value="ACK71348.1"/>
    <property type="molecule type" value="Genomic_DNA"/>
</dbReference>
<name>B7K9Z2_GLOC7</name>
<proteinExistence type="predicted"/>
<organism evidence="2 3">
    <name type="scientific">Gloeothece citriformis (strain PCC 7424)</name>
    <name type="common">Cyanothece sp. (strain PCC 7424)</name>
    <dbReference type="NCBI Taxonomy" id="65393"/>
    <lineage>
        <taxon>Bacteria</taxon>
        <taxon>Bacillati</taxon>
        <taxon>Cyanobacteriota</taxon>
        <taxon>Cyanophyceae</taxon>
        <taxon>Oscillatoriophycideae</taxon>
        <taxon>Chroococcales</taxon>
        <taxon>Aphanothecaceae</taxon>
        <taxon>Gloeothece</taxon>
        <taxon>Gloeothece citriformis</taxon>
    </lineage>
</organism>
<keyword evidence="3" id="KW-1185">Reference proteome</keyword>
<sequence>MLPKNIPPPKRRRTIKLISSKFIQIFSRVWRFITKNSSKIFKNRSASWQKVRGWDKVFAVGLLIFWLGLILGNFVFKGLYVFEGNLLVTEMNFTYGGYVDKTFLKTFDAIESLDIQGKQKEPLTLTGKFTSDDDTLNQNLSKIKQLEIEFSYTTSRVIFAPTQPSELTLDTLIIPPNTQVNQLNYQDKYNQLSFCLQAAELQLNSCYINEYETSNQDLFSVGKLDLKLGQQLITVSLAMVNIPQLGIKAHLNNPQEITFQFTPNVDQSLLTLLSPSQIYLKLPDPNSSNSSQIENNLDVKNVQFSQYENPQTVTEKFKQSTVLKGEVRLGDEIIKLQQNQFLTILSKPGIKKIYSIKIKTESPQGLDVLFTGESTGIATGLYEELPVQTLEPSWLSQYLSEEAIAAIIGFISAFTGILIPRLFPEPSQKP</sequence>
<dbReference type="eggNOG" id="ENOG5033TQ2">
    <property type="taxonomic scope" value="Bacteria"/>
</dbReference>
<dbReference type="Proteomes" id="UP000002384">
    <property type="component" value="Chromosome"/>
</dbReference>
<evidence type="ECO:0000256" key="1">
    <source>
        <dbReference type="SAM" id="Phobius"/>
    </source>
</evidence>